<dbReference type="OrthoDB" id="9805770at2"/>
<evidence type="ECO:0000256" key="1">
    <source>
        <dbReference type="ARBA" id="ARBA00001938"/>
    </source>
</evidence>
<evidence type="ECO:0000256" key="2">
    <source>
        <dbReference type="ARBA" id="ARBA00022679"/>
    </source>
</evidence>
<dbReference type="InterPro" id="IPR050743">
    <property type="entry name" value="2-oxoacid_DH_E2_comp"/>
</dbReference>
<keyword evidence="3 5" id="KW-0012">Acyltransferase</keyword>
<evidence type="ECO:0000313" key="6">
    <source>
        <dbReference type="Proteomes" id="UP000281726"/>
    </source>
</evidence>
<reference evidence="5 6" key="1">
    <citation type="journal article" date="2004" name="Syst. Appl. Microbiol.">
        <title>Cryptoendolithic actinomycetes from antarctic sandstone rock samples: Micromonospora endolithica sp. nov. and two isolates related to Micromonospora coerulea Jensen 1932.</title>
        <authorList>
            <person name="Hirsch P."/>
            <person name="Mevs U."/>
            <person name="Kroppenstedt R.M."/>
            <person name="Schumann P."/>
            <person name="Stackebrandt E."/>
        </authorList>
    </citation>
    <scope>NUCLEOTIDE SEQUENCE [LARGE SCALE GENOMIC DNA]</scope>
    <source>
        <strain evidence="5 6">JCM 12677</strain>
    </source>
</reference>
<dbReference type="GO" id="GO:0031405">
    <property type="term" value="F:lipoic acid binding"/>
    <property type="evidence" value="ECO:0007669"/>
    <property type="project" value="TreeGrafter"/>
</dbReference>
<comment type="caution">
    <text evidence="5">The sequence shown here is derived from an EMBL/GenBank/DDBJ whole genome shotgun (WGS) entry which is preliminary data.</text>
</comment>
<sequence>MTTTRPTPSHSRQAPVPRERSHTLFFLDRIREFSPVHLDTEIDMTAVRAHRAAARAADRRFSVVSYVLHSAGRVLGGHPAANAAVRGGWRPRLAYFDTVNGKVTLDKKVGGERVVVSTVLRGLATAELETIQRDVDHFRDGDPDTMPEFAAMRSLHRLPRPLGRLAFRLGVRPLARRADTMGTFAVTSLGHRPVDGFHSVGGTTVTLGVGRIADRPVVRDGAVTIAPVMRLNLTFDHRVIDGAEAADVLGEIKERLEKFPPYDGGLVPATTAPEGS</sequence>
<accession>A0A3A9ZRP8</accession>
<evidence type="ECO:0000259" key="4">
    <source>
        <dbReference type="Pfam" id="PF00198"/>
    </source>
</evidence>
<evidence type="ECO:0000313" key="5">
    <source>
        <dbReference type="EMBL" id="RKN50256.1"/>
    </source>
</evidence>
<comment type="cofactor">
    <cofactor evidence="1">
        <name>(R)-lipoate</name>
        <dbReference type="ChEBI" id="CHEBI:83088"/>
    </cofactor>
</comment>
<dbReference type="AlphaFoldDB" id="A0A3A9ZRP8"/>
<dbReference type="GO" id="GO:0005737">
    <property type="term" value="C:cytoplasm"/>
    <property type="evidence" value="ECO:0007669"/>
    <property type="project" value="TreeGrafter"/>
</dbReference>
<gene>
    <name evidence="5" type="ORF">D7223_00050</name>
</gene>
<keyword evidence="2 5" id="KW-0808">Transferase</keyword>
<dbReference type="EMBL" id="RBAK01000001">
    <property type="protein sequence ID" value="RKN50256.1"/>
    <property type="molecule type" value="Genomic_DNA"/>
</dbReference>
<evidence type="ECO:0000256" key="3">
    <source>
        <dbReference type="ARBA" id="ARBA00023315"/>
    </source>
</evidence>
<dbReference type="Pfam" id="PF00198">
    <property type="entry name" value="2-oxoacid_dh"/>
    <property type="match status" value="1"/>
</dbReference>
<dbReference type="Proteomes" id="UP000281726">
    <property type="component" value="Unassembled WGS sequence"/>
</dbReference>
<feature type="domain" description="2-oxoacid dehydrogenase acyltransferase catalytic" evidence="4">
    <location>
        <begin position="180"/>
        <end position="258"/>
    </location>
</feature>
<dbReference type="Gene3D" id="3.30.559.10">
    <property type="entry name" value="Chloramphenicol acetyltransferase-like domain"/>
    <property type="match status" value="1"/>
</dbReference>
<organism evidence="5 6">
    <name type="scientific">Micromonospora endolithica</name>
    <dbReference type="NCBI Taxonomy" id="230091"/>
    <lineage>
        <taxon>Bacteria</taxon>
        <taxon>Bacillati</taxon>
        <taxon>Actinomycetota</taxon>
        <taxon>Actinomycetes</taxon>
        <taxon>Micromonosporales</taxon>
        <taxon>Micromonosporaceae</taxon>
        <taxon>Micromonospora</taxon>
    </lineage>
</organism>
<dbReference type="SUPFAM" id="SSF52777">
    <property type="entry name" value="CoA-dependent acyltransferases"/>
    <property type="match status" value="1"/>
</dbReference>
<protein>
    <submittedName>
        <fullName evidence="5">Acyltransferase</fullName>
    </submittedName>
</protein>
<dbReference type="InterPro" id="IPR001078">
    <property type="entry name" value="2-oxoacid_DH_actylTfrase"/>
</dbReference>
<name>A0A3A9ZRP8_9ACTN</name>
<dbReference type="GO" id="GO:0016407">
    <property type="term" value="F:acetyltransferase activity"/>
    <property type="evidence" value="ECO:0007669"/>
    <property type="project" value="TreeGrafter"/>
</dbReference>
<keyword evidence="6" id="KW-1185">Reference proteome</keyword>
<dbReference type="RefSeq" id="WP_120723478.1">
    <property type="nucleotide sequence ID" value="NZ_RBAK01000001.1"/>
</dbReference>
<dbReference type="InterPro" id="IPR023213">
    <property type="entry name" value="CAT-like_dom_sf"/>
</dbReference>
<dbReference type="PANTHER" id="PTHR43178:SF5">
    <property type="entry name" value="LIPOAMIDE ACYLTRANSFERASE COMPONENT OF BRANCHED-CHAIN ALPHA-KETO ACID DEHYDROGENASE COMPLEX, MITOCHONDRIAL"/>
    <property type="match status" value="1"/>
</dbReference>
<dbReference type="PANTHER" id="PTHR43178">
    <property type="entry name" value="DIHYDROLIPOAMIDE ACETYLTRANSFERASE COMPONENT OF PYRUVATE DEHYDROGENASE COMPLEX"/>
    <property type="match status" value="1"/>
</dbReference>
<proteinExistence type="predicted"/>